<proteinExistence type="predicted"/>
<name>A0AAE9N4A2_9VIBR</name>
<keyword evidence="1" id="KW-0489">Methyltransferase</keyword>
<sequence>MSTIIENGTCPEERVFQGKLNELSSETEQAVSPALIVVGSVTQLHNKLDWFGR</sequence>
<protein>
    <submittedName>
        <fullName evidence="1">Uroporphyrin-III methyltransferase</fullName>
    </submittedName>
</protein>
<dbReference type="Proteomes" id="UP001058687">
    <property type="component" value="Chromosome 2"/>
</dbReference>
<keyword evidence="1" id="KW-0808">Transferase</keyword>
<dbReference type="InterPro" id="IPR014776">
    <property type="entry name" value="4pyrrole_Mease_sub2"/>
</dbReference>
<dbReference type="SUPFAM" id="SSF53790">
    <property type="entry name" value="Tetrapyrrole methylase"/>
    <property type="match status" value="1"/>
</dbReference>
<reference evidence="1" key="1">
    <citation type="submission" date="2020-03" db="EMBL/GenBank/DDBJ databases">
        <title>Five strains of Vibrio campbellii isolated from Mariana Trench.</title>
        <authorList>
            <person name="Liang J."/>
            <person name="Zhang X.-H."/>
        </authorList>
    </citation>
    <scope>NUCLEOTIDE SEQUENCE</scope>
    <source>
        <strain evidence="1">LJC014</strain>
    </source>
</reference>
<gene>
    <name evidence="1" type="ORF">HB761_20520</name>
</gene>
<accession>A0AAE9N4A2</accession>
<dbReference type="GO" id="GO:0008168">
    <property type="term" value="F:methyltransferase activity"/>
    <property type="evidence" value="ECO:0007669"/>
    <property type="project" value="UniProtKB-KW"/>
</dbReference>
<dbReference type="GO" id="GO:0032259">
    <property type="term" value="P:methylation"/>
    <property type="evidence" value="ECO:0007669"/>
    <property type="project" value="UniProtKB-KW"/>
</dbReference>
<evidence type="ECO:0000313" key="1">
    <source>
        <dbReference type="EMBL" id="UTZ29044.1"/>
    </source>
</evidence>
<dbReference type="EMBL" id="CP050468">
    <property type="protein sequence ID" value="UTZ29044.1"/>
    <property type="molecule type" value="Genomic_DNA"/>
</dbReference>
<evidence type="ECO:0000313" key="2">
    <source>
        <dbReference type="Proteomes" id="UP001058687"/>
    </source>
</evidence>
<organism evidence="1 2">
    <name type="scientific">Vibrio campbellii</name>
    <dbReference type="NCBI Taxonomy" id="680"/>
    <lineage>
        <taxon>Bacteria</taxon>
        <taxon>Pseudomonadati</taxon>
        <taxon>Pseudomonadota</taxon>
        <taxon>Gammaproteobacteria</taxon>
        <taxon>Vibrionales</taxon>
        <taxon>Vibrionaceae</taxon>
        <taxon>Vibrio</taxon>
    </lineage>
</organism>
<dbReference type="Gene3D" id="3.30.950.10">
    <property type="entry name" value="Methyltransferase, Cobalt-precorrin-4 Transmethylase, Domain 2"/>
    <property type="match status" value="1"/>
</dbReference>
<dbReference type="AlphaFoldDB" id="A0AAE9N4A2"/>
<dbReference type="InterPro" id="IPR035996">
    <property type="entry name" value="4pyrrol_Methylase_sf"/>
</dbReference>